<feature type="binding site" evidence="11">
    <location>
        <position position="72"/>
    </location>
    <ligand>
        <name>UMP</name>
        <dbReference type="ChEBI" id="CHEBI:57865"/>
    </ligand>
</feature>
<keyword evidence="8 11" id="KW-0067">ATP-binding</keyword>
<evidence type="ECO:0000256" key="5">
    <source>
        <dbReference type="ARBA" id="ARBA00022679"/>
    </source>
</evidence>
<dbReference type="CDD" id="cd04254">
    <property type="entry name" value="AAK_UMPK-PyrH-Ec"/>
    <property type="match status" value="1"/>
</dbReference>
<evidence type="ECO:0000256" key="10">
    <source>
        <dbReference type="ARBA" id="ARBA00047767"/>
    </source>
</evidence>
<dbReference type="GO" id="GO:0016301">
    <property type="term" value="F:kinase activity"/>
    <property type="evidence" value="ECO:0007669"/>
    <property type="project" value="UniProtKB-KW"/>
</dbReference>
<reference evidence="13 14" key="1">
    <citation type="journal article" date="2019" name="Int. J. Syst. Evol. Microbiol.">
        <title>The Global Catalogue of Microorganisms (GCM) 10K type strain sequencing project: providing services to taxonomists for standard genome sequencing and annotation.</title>
        <authorList>
            <consortium name="The Broad Institute Genomics Platform"/>
            <consortium name="The Broad Institute Genome Sequencing Center for Infectious Disease"/>
            <person name="Wu L."/>
            <person name="Ma J."/>
        </authorList>
    </citation>
    <scope>NUCLEOTIDE SEQUENCE [LARGE SCALE GENOMIC DNA]</scope>
    <source>
        <strain evidence="13 14">JCM 6486</strain>
    </source>
</reference>
<feature type="binding site" evidence="11">
    <location>
        <begin position="133"/>
        <end position="140"/>
    </location>
    <ligand>
        <name>UMP</name>
        <dbReference type="ChEBI" id="CHEBI:57865"/>
    </ligand>
</feature>
<feature type="binding site" evidence="11">
    <location>
        <begin position="12"/>
        <end position="15"/>
    </location>
    <ligand>
        <name>ATP</name>
        <dbReference type="ChEBI" id="CHEBI:30616"/>
    </ligand>
</feature>
<evidence type="ECO:0000256" key="6">
    <source>
        <dbReference type="ARBA" id="ARBA00022741"/>
    </source>
</evidence>
<dbReference type="SUPFAM" id="SSF53633">
    <property type="entry name" value="Carbamate kinase-like"/>
    <property type="match status" value="1"/>
</dbReference>
<keyword evidence="14" id="KW-1185">Reference proteome</keyword>
<dbReference type="PANTHER" id="PTHR42833">
    <property type="entry name" value="URIDYLATE KINASE"/>
    <property type="match status" value="1"/>
</dbReference>
<dbReference type="InterPro" id="IPR015963">
    <property type="entry name" value="Uridylate_kinase_bac"/>
</dbReference>
<keyword evidence="4 11" id="KW-0963">Cytoplasm</keyword>
<comment type="function">
    <text evidence="11">Catalyzes the reversible phosphorylation of UMP to UDP.</text>
</comment>
<proteinExistence type="inferred from homology"/>
<dbReference type="InterPro" id="IPR001048">
    <property type="entry name" value="Asp/Glu/Uridylate_kinase"/>
</dbReference>
<dbReference type="Gene3D" id="3.40.1160.10">
    <property type="entry name" value="Acetylglutamate kinase-like"/>
    <property type="match status" value="1"/>
</dbReference>
<keyword evidence="5 11" id="KW-0808">Transferase</keyword>
<dbReference type="NCBIfam" id="TIGR02075">
    <property type="entry name" value="pyrH_bact"/>
    <property type="match status" value="1"/>
</dbReference>
<dbReference type="Proteomes" id="UP001400965">
    <property type="component" value="Unassembled WGS sequence"/>
</dbReference>
<evidence type="ECO:0000256" key="9">
    <source>
        <dbReference type="ARBA" id="ARBA00022975"/>
    </source>
</evidence>
<keyword evidence="9 11" id="KW-0665">Pyrimidine biosynthesis</keyword>
<gene>
    <name evidence="11 13" type="primary">pyrH</name>
    <name evidence="13" type="ORF">GCM10008917_03280</name>
</gene>
<feature type="binding site" evidence="11">
    <location>
        <position position="59"/>
    </location>
    <ligand>
        <name>ATP</name>
        <dbReference type="ChEBI" id="CHEBI:30616"/>
    </ligand>
</feature>
<evidence type="ECO:0000256" key="11">
    <source>
        <dbReference type="HAMAP-Rule" id="MF_01220"/>
    </source>
</evidence>
<feature type="binding site" evidence="11">
    <location>
        <position position="166"/>
    </location>
    <ligand>
        <name>ATP</name>
        <dbReference type="ChEBI" id="CHEBI:30616"/>
    </ligand>
</feature>
<feature type="binding site" evidence="11">
    <location>
        <position position="55"/>
    </location>
    <ligand>
        <name>ATP</name>
        <dbReference type="ChEBI" id="CHEBI:30616"/>
    </ligand>
</feature>
<keyword evidence="6 11" id="KW-0547">Nucleotide-binding</keyword>
<feature type="binding site" evidence="11">
    <location>
        <position position="54"/>
    </location>
    <ligand>
        <name>UMP</name>
        <dbReference type="ChEBI" id="CHEBI:57865"/>
    </ligand>
</feature>
<evidence type="ECO:0000256" key="8">
    <source>
        <dbReference type="ARBA" id="ARBA00022840"/>
    </source>
</evidence>
<comment type="pathway">
    <text evidence="2 11">Pyrimidine metabolism; CTP biosynthesis via de novo pathway; UDP from UMP (UMPK route): step 1/1.</text>
</comment>
<evidence type="ECO:0000313" key="13">
    <source>
        <dbReference type="EMBL" id="GAA0861535.1"/>
    </source>
</evidence>
<protein>
    <recommendedName>
        <fullName evidence="11">Uridylate kinase</fullName>
        <shortName evidence="11">UK</shortName>
        <ecNumber evidence="11">2.7.4.22</ecNumber>
    </recommendedName>
    <alternativeName>
        <fullName evidence="11">Uridine monophosphate kinase</fullName>
        <shortName evidence="11">UMP kinase</shortName>
        <shortName evidence="11">UMPK</shortName>
    </alternativeName>
</protein>
<comment type="similarity">
    <text evidence="3 11">Belongs to the UMP kinase family.</text>
</comment>
<keyword evidence="7 11" id="KW-0418">Kinase</keyword>
<dbReference type="PANTHER" id="PTHR42833:SF4">
    <property type="entry name" value="URIDYLATE KINASE PUMPKIN, CHLOROPLASTIC"/>
    <property type="match status" value="1"/>
</dbReference>
<comment type="subcellular location">
    <subcellularLocation>
        <location evidence="1 11">Cytoplasm</location>
    </subcellularLocation>
</comment>
<dbReference type="EC" id="2.7.4.22" evidence="11"/>
<comment type="caution">
    <text evidence="13">The sequence shown here is derived from an EMBL/GenBank/DDBJ whole genome shotgun (WGS) entry which is preliminary data.</text>
</comment>
<feature type="binding site" evidence="11">
    <location>
        <position position="161"/>
    </location>
    <ligand>
        <name>ATP</name>
        <dbReference type="ChEBI" id="CHEBI:30616"/>
    </ligand>
</feature>
<organism evidence="13 14">
    <name type="scientific">Paraclostridium tenue</name>
    <dbReference type="NCBI Taxonomy" id="1737"/>
    <lineage>
        <taxon>Bacteria</taxon>
        <taxon>Bacillati</taxon>
        <taxon>Bacillota</taxon>
        <taxon>Clostridia</taxon>
        <taxon>Peptostreptococcales</taxon>
        <taxon>Peptostreptococcaceae</taxon>
        <taxon>Paraclostridium</taxon>
    </lineage>
</organism>
<comment type="catalytic activity">
    <reaction evidence="10 11">
        <text>UMP + ATP = UDP + ADP</text>
        <dbReference type="Rhea" id="RHEA:24400"/>
        <dbReference type="ChEBI" id="CHEBI:30616"/>
        <dbReference type="ChEBI" id="CHEBI:57865"/>
        <dbReference type="ChEBI" id="CHEBI:58223"/>
        <dbReference type="ChEBI" id="CHEBI:456216"/>
        <dbReference type="EC" id="2.7.4.22"/>
    </reaction>
</comment>
<dbReference type="EMBL" id="BAAACP010000001">
    <property type="protein sequence ID" value="GAA0861535.1"/>
    <property type="molecule type" value="Genomic_DNA"/>
</dbReference>
<evidence type="ECO:0000256" key="4">
    <source>
        <dbReference type="ARBA" id="ARBA00022490"/>
    </source>
</evidence>
<evidence type="ECO:0000259" key="12">
    <source>
        <dbReference type="Pfam" id="PF00696"/>
    </source>
</evidence>
<dbReference type="InterPro" id="IPR011817">
    <property type="entry name" value="Uridylate_kinase"/>
</dbReference>
<dbReference type="RefSeq" id="WP_147543393.1">
    <property type="nucleotide sequence ID" value="NZ_BAAACP010000001.1"/>
</dbReference>
<feature type="domain" description="Aspartate/glutamate/uridylate kinase" evidence="12">
    <location>
        <begin position="7"/>
        <end position="213"/>
    </location>
</feature>
<evidence type="ECO:0000256" key="2">
    <source>
        <dbReference type="ARBA" id="ARBA00004791"/>
    </source>
</evidence>
<dbReference type="HAMAP" id="MF_01220_B">
    <property type="entry name" value="PyrH_B"/>
    <property type="match status" value="1"/>
</dbReference>
<comment type="caution">
    <text evidence="11">Lacks conserved residue(s) required for the propagation of feature annotation.</text>
</comment>
<feature type="binding site" evidence="11">
    <location>
        <position position="169"/>
    </location>
    <ligand>
        <name>ATP</name>
        <dbReference type="ChEBI" id="CHEBI:30616"/>
    </ligand>
</feature>
<evidence type="ECO:0000313" key="14">
    <source>
        <dbReference type="Proteomes" id="UP001400965"/>
    </source>
</evidence>
<dbReference type="InterPro" id="IPR036393">
    <property type="entry name" value="AceGlu_kinase-like_sf"/>
</dbReference>
<feature type="region of interest" description="Involved in allosteric activation by GTP" evidence="11">
    <location>
        <begin position="20"/>
        <end position="25"/>
    </location>
</feature>
<evidence type="ECO:0000256" key="7">
    <source>
        <dbReference type="ARBA" id="ARBA00022777"/>
    </source>
</evidence>
<dbReference type="Pfam" id="PF00696">
    <property type="entry name" value="AA_kinase"/>
    <property type="match status" value="1"/>
</dbReference>
<evidence type="ECO:0000256" key="1">
    <source>
        <dbReference type="ARBA" id="ARBA00004496"/>
    </source>
</evidence>
<keyword evidence="11" id="KW-0021">Allosteric enzyme</keyword>
<comment type="activity regulation">
    <text evidence="11">Allosterically activated by GTP. Inhibited by UTP.</text>
</comment>
<sequence length="234" mass="25704">MTKPMYKRVLLKLSGEALSGDKGFGINNEVVNDIAQAIKQIQEIGVEVAVVVGGGNFWRGRTSEGMDRTTADYIGMLATVMNAMALQDALENIDVLTRVQTAIEMRQIAEPYIRRKAVRHLEKSRVVIFGAGTGNPYFSTDTAAALRAAEMESEVILLAKNVDAVYDKDPKVHADAKKFTELSYIDVLQKELKVMDSTATSLCMDNKIPIKVFELSTENIIKAVMGENIGTTVK</sequence>
<name>A0ABN1LXA9_9FIRM</name>
<evidence type="ECO:0000256" key="3">
    <source>
        <dbReference type="ARBA" id="ARBA00007614"/>
    </source>
</evidence>
<dbReference type="PIRSF" id="PIRSF005650">
    <property type="entry name" value="Uridylate_kin"/>
    <property type="match status" value="1"/>
</dbReference>
<accession>A0ABN1LXA9</accession>
<comment type="subunit">
    <text evidence="11">Homohexamer.</text>
</comment>